<dbReference type="PROSITE" id="PS50943">
    <property type="entry name" value="HTH_CROC1"/>
    <property type="match status" value="1"/>
</dbReference>
<protein>
    <submittedName>
        <fullName evidence="3">Putative Xre family DNA-binding protein</fullName>
    </submittedName>
</protein>
<dbReference type="Gene3D" id="1.10.260.40">
    <property type="entry name" value="lambda repressor-like DNA-binding domains"/>
    <property type="match status" value="1"/>
</dbReference>
<dbReference type="Proteomes" id="UP000010988">
    <property type="component" value="Unassembled WGS sequence"/>
</dbReference>
<dbReference type="InterPro" id="IPR010359">
    <property type="entry name" value="IrrE_HExxH"/>
</dbReference>
<dbReference type="AlphaFoldDB" id="L7KQE0"/>
<reference evidence="3 4" key="1">
    <citation type="submission" date="2012-12" db="EMBL/GenBank/DDBJ databases">
        <title>Whole genome shotgun sequence of Gordonia aichiensis NBRC 108223.</title>
        <authorList>
            <person name="Isaki-Nakamura S."/>
            <person name="Hosoyama A."/>
            <person name="Tsuchikane K."/>
            <person name="Ando Y."/>
            <person name="Baba S."/>
            <person name="Ohji S."/>
            <person name="Hamada M."/>
            <person name="Tamura T."/>
            <person name="Yamazoe A."/>
            <person name="Yamazaki S."/>
            <person name="Fujita N."/>
        </authorList>
    </citation>
    <scope>NUCLEOTIDE SEQUENCE [LARGE SCALE GENOMIC DNA]</scope>
    <source>
        <strain evidence="3 4">NBRC 108223</strain>
    </source>
</reference>
<dbReference type="EMBL" id="BANR01000039">
    <property type="protein sequence ID" value="GAC51055.1"/>
    <property type="molecule type" value="Genomic_DNA"/>
</dbReference>
<dbReference type="GO" id="GO:0003677">
    <property type="term" value="F:DNA binding"/>
    <property type="evidence" value="ECO:0007669"/>
    <property type="project" value="UniProtKB-KW"/>
</dbReference>
<organism evidence="3 4">
    <name type="scientific">Gordonia aichiensis NBRC 108223</name>
    <dbReference type="NCBI Taxonomy" id="1220583"/>
    <lineage>
        <taxon>Bacteria</taxon>
        <taxon>Bacillati</taxon>
        <taxon>Actinomycetota</taxon>
        <taxon>Actinomycetes</taxon>
        <taxon>Mycobacteriales</taxon>
        <taxon>Gordoniaceae</taxon>
        <taxon>Gordonia</taxon>
    </lineage>
</organism>
<dbReference type="PANTHER" id="PTHR43236:SF1">
    <property type="entry name" value="BLL7220 PROTEIN"/>
    <property type="match status" value="1"/>
</dbReference>
<comment type="similarity">
    <text evidence="1">Belongs to the short-chain fatty acyl-CoA assimilation regulator (ScfR) family.</text>
</comment>
<dbReference type="InterPro" id="IPR001387">
    <property type="entry name" value="Cro/C1-type_HTH"/>
</dbReference>
<gene>
    <name evidence="3" type="ORF">GOACH_39_00130</name>
</gene>
<dbReference type="SMART" id="SM00530">
    <property type="entry name" value="HTH_XRE"/>
    <property type="match status" value="1"/>
</dbReference>
<name>L7KQE0_9ACTN</name>
<dbReference type="SUPFAM" id="SSF47413">
    <property type="entry name" value="lambda repressor-like DNA-binding domains"/>
    <property type="match status" value="1"/>
</dbReference>
<evidence type="ECO:0000313" key="4">
    <source>
        <dbReference type="Proteomes" id="UP000010988"/>
    </source>
</evidence>
<keyword evidence="3" id="KW-0238">DNA-binding</keyword>
<dbReference type="InterPro" id="IPR052345">
    <property type="entry name" value="Rad_response_metalloprotease"/>
</dbReference>
<evidence type="ECO:0000313" key="3">
    <source>
        <dbReference type="EMBL" id="GAC51055.1"/>
    </source>
</evidence>
<dbReference type="Pfam" id="PF01381">
    <property type="entry name" value="HTH_3"/>
    <property type="match status" value="1"/>
</dbReference>
<evidence type="ECO:0000256" key="1">
    <source>
        <dbReference type="ARBA" id="ARBA00007227"/>
    </source>
</evidence>
<dbReference type="Gene3D" id="1.10.10.2910">
    <property type="match status" value="1"/>
</dbReference>
<feature type="domain" description="HTH cro/C1-type" evidence="2">
    <location>
        <begin position="23"/>
        <end position="73"/>
    </location>
</feature>
<sequence length="369" mass="40612">MEAIVTAPDPHAQANSVMVQLNRLSCGWSMKRLADEAGVSSSHVSRVEAGILPLAGQALDDYAHALHCPAEALCVPFSRTPAEGTHFRANASAAEWKRDRVWARANLVAMRIGRLAERADLDPALSLPQLDPTDYAAEGGEITVAQVLRRLWRISGPIASISKLIEAAGVFIVKEDFEDPDVDAVTLRAGTHHPHVIYLNAARPADRMRMTLAHELGHLVMDAITLVSPTETERRATSFASEFLAPIDDIGFDLDRVSIRTVHELDELRLRWGVSEASLVVRAHQRNVLSDYQYRSMFRLLNETGRMYGPRLGVATEEPTLTRHLLEQLSAGGYSDAELDDITLLSAPQRADLFDIPSNGAAHRHLSMV</sequence>
<dbReference type="STRING" id="1220583.GOACH_39_00130"/>
<dbReference type="InterPro" id="IPR010982">
    <property type="entry name" value="Lambda_DNA-bd_dom_sf"/>
</dbReference>
<proteinExistence type="inferred from homology"/>
<dbReference type="PANTHER" id="PTHR43236">
    <property type="entry name" value="ANTITOXIN HIGA1"/>
    <property type="match status" value="1"/>
</dbReference>
<comment type="caution">
    <text evidence="3">The sequence shown here is derived from an EMBL/GenBank/DDBJ whole genome shotgun (WGS) entry which is preliminary data.</text>
</comment>
<dbReference type="Pfam" id="PF06114">
    <property type="entry name" value="Peptidase_M78"/>
    <property type="match status" value="1"/>
</dbReference>
<evidence type="ECO:0000259" key="2">
    <source>
        <dbReference type="PROSITE" id="PS50943"/>
    </source>
</evidence>
<keyword evidence="4" id="KW-1185">Reference proteome</keyword>
<dbReference type="eggNOG" id="COG2856">
    <property type="taxonomic scope" value="Bacteria"/>
</dbReference>
<accession>L7KQE0</accession>
<dbReference type="CDD" id="cd00093">
    <property type="entry name" value="HTH_XRE"/>
    <property type="match status" value="1"/>
</dbReference>